<organism evidence="5 6">
    <name type="scientific">Syphacia muris</name>
    <dbReference type="NCBI Taxonomy" id="451379"/>
    <lineage>
        <taxon>Eukaryota</taxon>
        <taxon>Metazoa</taxon>
        <taxon>Ecdysozoa</taxon>
        <taxon>Nematoda</taxon>
        <taxon>Chromadorea</taxon>
        <taxon>Rhabditida</taxon>
        <taxon>Spirurina</taxon>
        <taxon>Oxyuridomorpha</taxon>
        <taxon>Oxyuroidea</taxon>
        <taxon>Oxyuridae</taxon>
        <taxon>Syphacia</taxon>
    </lineage>
</organism>
<proteinExistence type="inferred from homology"/>
<comment type="similarity">
    <text evidence="1 3">Belongs to the 3-beta-HSD family.</text>
</comment>
<dbReference type="PANTHER" id="PTHR43245:SF51">
    <property type="entry name" value="SHORT CHAIN DEHYDROGENASE_REDUCTASE FAMILY 42E, MEMBER 2"/>
    <property type="match status" value="1"/>
</dbReference>
<dbReference type="STRING" id="451379.A0A0N5ASD0"/>
<dbReference type="AlphaFoldDB" id="A0A0N5ASD0"/>
<dbReference type="Proteomes" id="UP000046393">
    <property type="component" value="Unplaced"/>
</dbReference>
<evidence type="ECO:0000313" key="5">
    <source>
        <dbReference type="Proteomes" id="UP000046393"/>
    </source>
</evidence>
<dbReference type="PANTHER" id="PTHR43245">
    <property type="entry name" value="BIFUNCTIONAL POLYMYXIN RESISTANCE PROTEIN ARNA"/>
    <property type="match status" value="1"/>
</dbReference>
<evidence type="ECO:0000256" key="3">
    <source>
        <dbReference type="RuleBase" id="RU004475"/>
    </source>
</evidence>
<evidence type="ECO:0000259" key="4">
    <source>
        <dbReference type="Pfam" id="PF01073"/>
    </source>
</evidence>
<keyword evidence="3" id="KW-0472">Membrane</keyword>
<dbReference type="Gene3D" id="3.40.50.720">
    <property type="entry name" value="NAD(P)-binding Rossmann-like Domain"/>
    <property type="match status" value="1"/>
</dbReference>
<accession>A0A0N5ASD0</accession>
<dbReference type="InterPro" id="IPR050177">
    <property type="entry name" value="Lipid_A_modif_metabolic_enz"/>
</dbReference>
<feature type="transmembrane region" description="Helical" evidence="3">
    <location>
        <begin position="273"/>
        <end position="294"/>
    </location>
</feature>
<keyword evidence="3" id="KW-1133">Transmembrane helix</keyword>
<dbReference type="InterPro" id="IPR036291">
    <property type="entry name" value="NAD(P)-bd_dom_sf"/>
</dbReference>
<name>A0A0N5ASD0_9BILA</name>
<dbReference type="GO" id="GO:0016616">
    <property type="term" value="F:oxidoreductase activity, acting on the CH-OH group of donors, NAD or NADP as acceptor"/>
    <property type="evidence" value="ECO:0007669"/>
    <property type="project" value="InterPro"/>
</dbReference>
<evidence type="ECO:0000313" key="6">
    <source>
        <dbReference type="WBParaSite" id="SMUV_0000769001-mRNA-1"/>
    </source>
</evidence>
<keyword evidence="5" id="KW-1185">Reference proteome</keyword>
<protein>
    <submittedName>
        <fullName evidence="6">3Beta_HSD domain-containing protein</fullName>
    </submittedName>
</protein>
<dbReference type="GO" id="GO:0006694">
    <property type="term" value="P:steroid biosynthetic process"/>
    <property type="evidence" value="ECO:0007669"/>
    <property type="project" value="InterPro"/>
</dbReference>
<feature type="domain" description="3-beta hydroxysteroid dehydrogenase/isomerase" evidence="4">
    <location>
        <begin position="7"/>
        <end position="266"/>
    </location>
</feature>
<keyword evidence="3" id="KW-0812">Transmembrane</keyword>
<feature type="transmembrane region" description="Helical" evidence="3">
    <location>
        <begin position="357"/>
        <end position="378"/>
    </location>
</feature>
<dbReference type="SUPFAM" id="SSF51735">
    <property type="entry name" value="NAD(P)-binding Rossmann-fold domains"/>
    <property type="match status" value="1"/>
</dbReference>
<evidence type="ECO:0000256" key="1">
    <source>
        <dbReference type="ARBA" id="ARBA00009219"/>
    </source>
</evidence>
<keyword evidence="2 3" id="KW-0560">Oxidoreductase</keyword>
<dbReference type="InterPro" id="IPR002225">
    <property type="entry name" value="3Beta_OHSteriod_DH/Estase"/>
</dbReference>
<evidence type="ECO:0000256" key="2">
    <source>
        <dbReference type="ARBA" id="ARBA00023002"/>
    </source>
</evidence>
<dbReference type="WBParaSite" id="SMUV_0000769001-mRNA-1">
    <property type="protein sequence ID" value="SMUV_0000769001-mRNA-1"/>
    <property type="gene ID" value="SMUV_0000769001"/>
</dbReference>
<reference evidence="6" key="1">
    <citation type="submission" date="2017-02" db="UniProtKB">
        <authorList>
            <consortium name="WormBaseParasite"/>
        </authorList>
    </citation>
    <scope>IDENTIFICATION</scope>
</reference>
<dbReference type="Pfam" id="PF01073">
    <property type="entry name" value="3Beta_HSD"/>
    <property type="match status" value="1"/>
</dbReference>
<sequence length="381" mass="42721">MPSRICIIGGGGYLGQHIANGLQLHGSHTVLMDIRFINVPLVQLNEQLTTRITGNLLKTDLLRKALEGCESCYHLAAYGVRGGHSLDKAMTYRVNVDGIKAVVECCKQLGVQRLIFTSSVTVVFSDQQLLNSDETQPYLPESKHLSSYCATKALAEKYILKSNTDTFRTCALRLRGIYGPGEPNMVQQCIDICEKGGMLATFEKSKNCITQYSNIVNCVSAALLAEDALRHNRACGQVYNIVDDGNVGSLLFWKPLIEATGHKYPRICVPYLLIYYVAYLFEWLYCLFGIEPIFTRAEINLMAISNTYSIEKAKRDLGYSPVDNNDLTAVVEYYKTVQKQSRSIAQKRQRLLSDRSVGLLLLLLPLLCFFAYLLSIFIKYS</sequence>